<gene>
    <name evidence="2" type="ORF">TSIB3V08_LOCUS8635</name>
</gene>
<organism evidence="2">
    <name type="scientific">Timema shepardi</name>
    <name type="common">Walking stick</name>
    <dbReference type="NCBI Taxonomy" id="629360"/>
    <lineage>
        <taxon>Eukaryota</taxon>
        <taxon>Metazoa</taxon>
        <taxon>Ecdysozoa</taxon>
        <taxon>Arthropoda</taxon>
        <taxon>Hexapoda</taxon>
        <taxon>Insecta</taxon>
        <taxon>Pterygota</taxon>
        <taxon>Neoptera</taxon>
        <taxon>Polyneoptera</taxon>
        <taxon>Phasmatodea</taxon>
        <taxon>Timematodea</taxon>
        <taxon>Timematoidea</taxon>
        <taxon>Timematidae</taxon>
        <taxon>Timema</taxon>
    </lineage>
</organism>
<dbReference type="EMBL" id="OC004533">
    <property type="protein sequence ID" value="CAD7264585.1"/>
    <property type="molecule type" value="Genomic_DNA"/>
</dbReference>
<evidence type="ECO:0000256" key="1">
    <source>
        <dbReference type="SAM" id="MobiDB-lite"/>
    </source>
</evidence>
<evidence type="ECO:0000313" key="2">
    <source>
        <dbReference type="EMBL" id="CAD7264585.1"/>
    </source>
</evidence>
<sequence>MAGYQVTSTCGENILHHEYLFSTVEDTPNHLESLELDNNRADARRSCGRDHSPEASLVLTDSSQLTFDSQHLGIYSSPMASLVLTDSSQLTSDSQHLAPRLTTRPGYTRRSKFHSPPTMIQLSERDTEHTELSGPNKEYSDETPSPPVHPTEIRTFISPSSRVELNTTSALANYATEAAHQTAVDYKTMTHLRFGGGTNSTHGFDRNQYLIFGAVAAKPRVTTLGDSRVVGHCSRIPVRGIKGPGKTDRHCMGRIISYITYPCGPNTIRRAVRIKWRNRKYRNKRSPVQGPYNPHAVVSLTRSHASANKRTKRRDHLVRFTVAVTGCPVFEASIGPRLSTHMLVHLTVSLIGSRATLASNSFDTVDCTEIGSTVAPGLLWC</sequence>
<name>A0A7R9B393_TIMSH</name>
<protein>
    <submittedName>
        <fullName evidence="2">Uncharacterized protein</fullName>
    </submittedName>
</protein>
<proteinExistence type="predicted"/>
<reference evidence="2" key="1">
    <citation type="submission" date="2020-11" db="EMBL/GenBank/DDBJ databases">
        <authorList>
            <person name="Tran Van P."/>
        </authorList>
    </citation>
    <scope>NUCLEOTIDE SEQUENCE</scope>
</reference>
<feature type="region of interest" description="Disordered" evidence="1">
    <location>
        <begin position="106"/>
        <end position="148"/>
    </location>
</feature>
<accession>A0A7R9B393</accession>
<dbReference type="AlphaFoldDB" id="A0A7R9B393"/>